<dbReference type="RefSeq" id="WP_158677523.1">
    <property type="nucleotide sequence ID" value="NZ_JBDJHV010000034.1"/>
</dbReference>
<organism evidence="1 2">
    <name type="scientific">Chromobacterium piscinae</name>
    <dbReference type="NCBI Taxonomy" id="686831"/>
    <lineage>
        <taxon>Bacteria</taxon>
        <taxon>Pseudomonadati</taxon>
        <taxon>Pseudomonadota</taxon>
        <taxon>Betaproteobacteria</taxon>
        <taxon>Neisseriales</taxon>
        <taxon>Chromobacteriaceae</taxon>
        <taxon>Chromobacterium</taxon>
    </lineage>
</organism>
<reference evidence="1 2" key="1">
    <citation type="submission" date="2024-05" db="EMBL/GenBank/DDBJ databases">
        <authorList>
            <person name="De Oliveira J.P."/>
            <person name="Noriler S.A."/>
            <person name="De Oliveira A.G."/>
            <person name="Sipoli D.S."/>
        </authorList>
    </citation>
    <scope>NUCLEOTIDE SEQUENCE [LARGE SCALE GENOMIC DNA]</scope>
    <source>
        <strain evidence="1 2">LABIM186</strain>
    </source>
</reference>
<gene>
    <name evidence="1" type="ORF">ABH309_17345</name>
</gene>
<evidence type="ECO:0000313" key="2">
    <source>
        <dbReference type="Proteomes" id="UP001438292"/>
    </source>
</evidence>
<evidence type="ECO:0000313" key="1">
    <source>
        <dbReference type="EMBL" id="MEO3956208.1"/>
    </source>
</evidence>
<dbReference type="Proteomes" id="UP001438292">
    <property type="component" value="Unassembled WGS sequence"/>
</dbReference>
<sequence length="119" mass="13456">MKIQDDIQQQFHDLQKAMPKIHRHLWLMKELLADIQGQPLICIEHINAHLQTNAGPHVRIIAITKGIQLGVVKALAAKRNLSMHYSIETGDIYIHSEPWAVLAICDTMLNLPRNLPDAA</sequence>
<comment type="caution">
    <text evidence="1">The sequence shown here is derived from an EMBL/GenBank/DDBJ whole genome shotgun (WGS) entry which is preliminary data.</text>
</comment>
<dbReference type="EMBL" id="JBDQQU010000017">
    <property type="protein sequence ID" value="MEO3956208.1"/>
    <property type="molecule type" value="Genomic_DNA"/>
</dbReference>
<accession>A0ABV0H7Y2</accession>
<keyword evidence="2" id="KW-1185">Reference proteome</keyword>
<protein>
    <submittedName>
        <fullName evidence="1">Uncharacterized protein</fullName>
    </submittedName>
</protein>
<name>A0ABV0H7Y2_9NEIS</name>
<proteinExistence type="predicted"/>